<name>A0ABR2XVU3_9PEZI</name>
<dbReference type="Pfam" id="PF11735">
    <property type="entry name" value="CAP59_mtransfer"/>
    <property type="match status" value="1"/>
</dbReference>
<evidence type="ECO:0000313" key="1">
    <source>
        <dbReference type="EMBL" id="KAK9777938.1"/>
    </source>
</evidence>
<sequence length="370" mass="41445">MDPTDTAIPRLECPMPHPTRYEYLKTLKDSSESTNLRYFFALDLRQSFKILPRLLGSIVETAKFLGPSACALSIVEGHSNDGTLDILLALQPELDRLGLKYFLHSSPTDSKSGERVEKLAELRNLALAPLESEAMGVDRDTTVIFLNNVAICVEDILELVHQRILQSADMTCAMDWAYVGKDPTFYDVWVARSMKGETFFHIPSDGSWDWAWNLFWNDPKSKEKLSRKLPFQVYACWNGAVAFGAAPILGLPAAAAAAAGAEGRKKESGTKISFRTSRDGECIGGEPTLFCKDLWWAGYGKIAVVPSVNLEYSDEAARMIKDAQGYTSKWTDKWGDDATMIDWVAEPPDQVKCMPGWENQSWRPWNETLR</sequence>
<keyword evidence="2" id="KW-1185">Reference proteome</keyword>
<protein>
    <recommendedName>
        <fullName evidence="3">Alpha-1,3-mannosyltransferase CMT1</fullName>
    </recommendedName>
</protein>
<gene>
    <name evidence="1" type="ORF">SCAR479_05264</name>
</gene>
<dbReference type="PANTHER" id="PTHR34144">
    <property type="entry name" value="CHROMOSOME 8, WHOLE GENOME SHOTGUN SEQUENCE"/>
    <property type="match status" value="1"/>
</dbReference>
<dbReference type="Proteomes" id="UP001465668">
    <property type="component" value="Unassembled WGS sequence"/>
</dbReference>
<evidence type="ECO:0000313" key="2">
    <source>
        <dbReference type="Proteomes" id="UP001465668"/>
    </source>
</evidence>
<proteinExistence type="predicted"/>
<reference evidence="1 2" key="1">
    <citation type="submission" date="2024-02" db="EMBL/GenBank/DDBJ databases">
        <title>First draft genome assembly of two strains of Seiridium cardinale.</title>
        <authorList>
            <person name="Emiliani G."/>
            <person name="Scali E."/>
        </authorList>
    </citation>
    <scope>NUCLEOTIDE SEQUENCE [LARGE SCALE GENOMIC DNA]</scope>
    <source>
        <strain evidence="1 2">BM-138-000479</strain>
    </source>
</reference>
<dbReference type="EMBL" id="JARVKM010000018">
    <property type="protein sequence ID" value="KAK9777938.1"/>
    <property type="molecule type" value="Genomic_DNA"/>
</dbReference>
<dbReference type="PANTHER" id="PTHR34144:SF5">
    <property type="entry name" value="ALPHA-1,3-MANNOSYLTRANSFERASE CMT1"/>
    <property type="match status" value="1"/>
</dbReference>
<accession>A0ABR2XVU3</accession>
<evidence type="ECO:0008006" key="3">
    <source>
        <dbReference type="Google" id="ProtNLM"/>
    </source>
</evidence>
<organism evidence="1 2">
    <name type="scientific">Seiridium cardinale</name>
    <dbReference type="NCBI Taxonomy" id="138064"/>
    <lineage>
        <taxon>Eukaryota</taxon>
        <taxon>Fungi</taxon>
        <taxon>Dikarya</taxon>
        <taxon>Ascomycota</taxon>
        <taxon>Pezizomycotina</taxon>
        <taxon>Sordariomycetes</taxon>
        <taxon>Xylariomycetidae</taxon>
        <taxon>Amphisphaeriales</taxon>
        <taxon>Sporocadaceae</taxon>
        <taxon>Seiridium</taxon>
    </lineage>
</organism>
<comment type="caution">
    <text evidence="1">The sequence shown here is derived from an EMBL/GenBank/DDBJ whole genome shotgun (WGS) entry which is preliminary data.</text>
</comment>
<dbReference type="InterPro" id="IPR021047">
    <property type="entry name" value="Mannosyltransferase_CMT1"/>
</dbReference>